<gene>
    <name evidence="2" type="ORF">KL86PLE_90327</name>
</gene>
<dbReference type="EMBL" id="FMJD01000013">
    <property type="protein sequence ID" value="SCM79290.1"/>
    <property type="molecule type" value="Genomic_DNA"/>
</dbReference>
<evidence type="ECO:0000313" key="2">
    <source>
        <dbReference type="EMBL" id="SCM79290.1"/>
    </source>
</evidence>
<proteinExistence type="predicted"/>
<protein>
    <submittedName>
        <fullName evidence="2">Uncharacterized protein</fullName>
    </submittedName>
</protein>
<dbReference type="Pfam" id="PF13489">
    <property type="entry name" value="Methyltransf_23"/>
    <property type="match status" value="1"/>
</dbReference>
<dbReference type="AlphaFoldDB" id="A0A212LP62"/>
<organism evidence="2">
    <name type="scientific">uncultured Pleomorphomonas sp</name>
    <dbReference type="NCBI Taxonomy" id="442121"/>
    <lineage>
        <taxon>Bacteria</taxon>
        <taxon>Pseudomonadati</taxon>
        <taxon>Pseudomonadota</taxon>
        <taxon>Alphaproteobacteria</taxon>
        <taxon>Hyphomicrobiales</taxon>
        <taxon>Pleomorphomonadaceae</taxon>
        <taxon>Pleomorphomonas</taxon>
        <taxon>environmental samples</taxon>
    </lineage>
</organism>
<name>A0A212LP62_9HYPH</name>
<dbReference type="PANTHER" id="PTHR43861">
    <property type="entry name" value="TRANS-ACONITATE 2-METHYLTRANSFERASE-RELATED"/>
    <property type="match status" value="1"/>
</dbReference>
<dbReference type="GO" id="GO:0016740">
    <property type="term" value="F:transferase activity"/>
    <property type="evidence" value="ECO:0007669"/>
    <property type="project" value="UniProtKB-KW"/>
</dbReference>
<dbReference type="InterPro" id="IPR029063">
    <property type="entry name" value="SAM-dependent_MTases_sf"/>
</dbReference>
<dbReference type="PANTHER" id="PTHR43861:SF3">
    <property type="entry name" value="PUTATIVE (AFU_ORTHOLOGUE AFUA_2G14390)-RELATED"/>
    <property type="match status" value="1"/>
</dbReference>
<dbReference type="SUPFAM" id="SSF53335">
    <property type="entry name" value="S-adenosyl-L-methionine-dependent methyltransferases"/>
    <property type="match status" value="1"/>
</dbReference>
<evidence type="ECO:0000256" key="1">
    <source>
        <dbReference type="ARBA" id="ARBA00022679"/>
    </source>
</evidence>
<dbReference type="Gene3D" id="3.40.50.150">
    <property type="entry name" value="Vaccinia Virus protein VP39"/>
    <property type="match status" value="1"/>
</dbReference>
<sequence length="257" mass="28714">MALQETFSWQRGKDFANYNSYLAFYQAKACLEYARGNSLLDMPVGDGVLTAMMAGRFSRIVGVDASSTHLAEAKARLPGADLHHALIEDFGSEEKFSTITMLNILEHVEDPVRALRSAATFLEEDGILIVHVPNAAAVNRKIAVLMGTLESCEELSPFDIHVAGHRRSYVMEILKADFDRAGLDVVATGGVFYKMLSTPQIDWLLKEGPWEEAPFGWGRIGAEPRDWRSEFCRACYEFGREHPEDCNIIYVCATKRS</sequence>
<keyword evidence="1" id="KW-0808">Transferase</keyword>
<accession>A0A212LP62</accession>
<reference evidence="2" key="1">
    <citation type="submission" date="2016-08" db="EMBL/GenBank/DDBJ databases">
        <authorList>
            <person name="Seilhamer J.J."/>
        </authorList>
    </citation>
    <scope>NUCLEOTIDE SEQUENCE</scope>
    <source>
        <strain evidence="2">86</strain>
    </source>
</reference>